<evidence type="ECO:0000256" key="2">
    <source>
        <dbReference type="ARBA" id="ARBA00022692"/>
    </source>
</evidence>
<dbReference type="KEGG" id="euz:DVS28_a1219"/>
<feature type="transmembrane region" description="Helical" evidence="5">
    <location>
        <begin position="6"/>
        <end position="26"/>
    </location>
</feature>
<proteinExistence type="predicted"/>
<evidence type="ECO:0000313" key="7">
    <source>
        <dbReference type="EMBL" id="AXV05919.1"/>
    </source>
</evidence>
<dbReference type="Proteomes" id="UP000264006">
    <property type="component" value="Chromosome"/>
</dbReference>
<evidence type="ECO:0000256" key="3">
    <source>
        <dbReference type="ARBA" id="ARBA00022989"/>
    </source>
</evidence>
<dbReference type="GO" id="GO:0030416">
    <property type="term" value="P:methylamine metabolic process"/>
    <property type="evidence" value="ECO:0007669"/>
    <property type="project" value="InterPro"/>
</dbReference>
<feature type="transmembrane region" description="Helical" evidence="5">
    <location>
        <begin position="138"/>
        <end position="161"/>
    </location>
</feature>
<dbReference type="InterPro" id="IPR009908">
    <property type="entry name" value="Methylamine_util_MauE"/>
</dbReference>
<organism evidence="7 8">
    <name type="scientific">Euzebya pacifica</name>
    <dbReference type="NCBI Taxonomy" id="1608957"/>
    <lineage>
        <taxon>Bacteria</taxon>
        <taxon>Bacillati</taxon>
        <taxon>Actinomycetota</taxon>
        <taxon>Nitriliruptoria</taxon>
        <taxon>Euzebyales</taxon>
    </lineage>
</organism>
<keyword evidence="4 5" id="KW-0472">Membrane</keyword>
<feature type="transmembrane region" description="Helical" evidence="5">
    <location>
        <begin position="110"/>
        <end position="132"/>
    </location>
</feature>
<keyword evidence="3 5" id="KW-1133">Transmembrane helix</keyword>
<gene>
    <name evidence="7" type="ORF">DVS28_a1219</name>
</gene>
<dbReference type="Pfam" id="PF07291">
    <property type="entry name" value="MauE"/>
    <property type="match status" value="1"/>
</dbReference>
<accession>A0A346XUM2</accession>
<evidence type="ECO:0000313" key="8">
    <source>
        <dbReference type="Proteomes" id="UP000264006"/>
    </source>
</evidence>
<dbReference type="RefSeq" id="WP_114590647.1">
    <property type="nucleotide sequence ID" value="NZ_CP031165.1"/>
</dbReference>
<dbReference type="AlphaFoldDB" id="A0A346XUM2"/>
<dbReference type="GO" id="GO:0016020">
    <property type="term" value="C:membrane"/>
    <property type="evidence" value="ECO:0007669"/>
    <property type="project" value="UniProtKB-SubCell"/>
</dbReference>
<sequence>MDVPSIVTAVVLLGAGLLVLAGALKVPVPDAAMATLHRLHLPSGRIAARALGLGEVTIGVGVVIVGGRVAPAILAAVYAVLLGVASWQRAAQVDCGCFGTTATVVTRTHLATNAVFAVLGLAGAVVGTVPLGTVAADAGVLGTLAGVVLLVTAVGLLRAVLVRAADATVASSSPAVLRSGSPA</sequence>
<evidence type="ECO:0000256" key="4">
    <source>
        <dbReference type="ARBA" id="ARBA00023136"/>
    </source>
</evidence>
<evidence type="ECO:0000259" key="6">
    <source>
        <dbReference type="Pfam" id="PF07291"/>
    </source>
</evidence>
<keyword evidence="2 5" id="KW-0812">Transmembrane</keyword>
<comment type="subcellular location">
    <subcellularLocation>
        <location evidence="1">Membrane</location>
        <topology evidence="1">Multi-pass membrane protein</topology>
    </subcellularLocation>
</comment>
<feature type="domain" description="Methylamine utilisation protein MauE" evidence="6">
    <location>
        <begin position="8"/>
        <end position="124"/>
    </location>
</feature>
<keyword evidence="8" id="KW-1185">Reference proteome</keyword>
<dbReference type="EMBL" id="CP031165">
    <property type="protein sequence ID" value="AXV05919.1"/>
    <property type="molecule type" value="Genomic_DNA"/>
</dbReference>
<protein>
    <recommendedName>
        <fullName evidence="6">Methylamine utilisation protein MauE domain-containing protein</fullName>
    </recommendedName>
</protein>
<evidence type="ECO:0000256" key="5">
    <source>
        <dbReference type="SAM" id="Phobius"/>
    </source>
</evidence>
<reference evidence="7 8" key="1">
    <citation type="submission" date="2018-09" db="EMBL/GenBank/DDBJ databases">
        <title>Complete genome sequence of Euzebya sp. DY32-46 isolated from seawater of Pacific Ocean.</title>
        <authorList>
            <person name="Xu L."/>
            <person name="Wu Y.-H."/>
            <person name="Xu X.-W."/>
        </authorList>
    </citation>
    <scope>NUCLEOTIDE SEQUENCE [LARGE SCALE GENOMIC DNA]</scope>
    <source>
        <strain evidence="7 8">DY32-46</strain>
    </source>
</reference>
<evidence type="ECO:0000256" key="1">
    <source>
        <dbReference type="ARBA" id="ARBA00004141"/>
    </source>
</evidence>
<name>A0A346XUM2_9ACTN</name>